<dbReference type="EMBL" id="BAABBV010000001">
    <property type="protein sequence ID" value="GAA4162128.1"/>
    <property type="molecule type" value="Genomic_DNA"/>
</dbReference>
<reference evidence="5" key="1">
    <citation type="journal article" date="2014" name="Int. J. Syst. Evol. Microbiol.">
        <title>Complete genome of a new Firmicutes species belonging to the dominant human colonic microbiota ('Ruminococcus bicirculans') reveals two chromosomes and a selective capacity to utilize plant glucans.</title>
        <authorList>
            <consortium name="NISC Comparative Sequencing Program"/>
            <person name="Wegmann U."/>
            <person name="Louis P."/>
            <person name="Goesmann A."/>
            <person name="Henrissat B."/>
            <person name="Duncan S.H."/>
            <person name="Flint H.J."/>
        </authorList>
    </citation>
    <scope>NUCLEOTIDE SEQUENCE</scope>
    <source>
        <strain evidence="5">JCM 17590</strain>
    </source>
</reference>
<dbReference type="PROSITE" id="PS51118">
    <property type="entry name" value="HTH_HXLR"/>
    <property type="match status" value="1"/>
</dbReference>
<keyword evidence="1" id="KW-0805">Transcription regulation</keyword>
<dbReference type="SUPFAM" id="SSF46785">
    <property type="entry name" value="Winged helix' DNA-binding domain"/>
    <property type="match status" value="1"/>
</dbReference>
<evidence type="ECO:0000256" key="2">
    <source>
        <dbReference type="ARBA" id="ARBA00023125"/>
    </source>
</evidence>
<organism evidence="5 6">
    <name type="scientific">Gryllotalpicola daejeonensis</name>
    <dbReference type="NCBI Taxonomy" id="993087"/>
    <lineage>
        <taxon>Bacteria</taxon>
        <taxon>Bacillati</taxon>
        <taxon>Actinomycetota</taxon>
        <taxon>Actinomycetes</taxon>
        <taxon>Micrococcales</taxon>
        <taxon>Microbacteriaceae</taxon>
        <taxon>Gryllotalpicola</taxon>
    </lineage>
</organism>
<evidence type="ECO:0000259" key="4">
    <source>
        <dbReference type="PROSITE" id="PS51118"/>
    </source>
</evidence>
<evidence type="ECO:0000313" key="5">
    <source>
        <dbReference type="EMBL" id="GAA4162128.1"/>
    </source>
</evidence>
<dbReference type="InterPro" id="IPR036388">
    <property type="entry name" value="WH-like_DNA-bd_sf"/>
</dbReference>
<dbReference type="Proteomes" id="UP001415169">
    <property type="component" value="Unassembled WGS sequence"/>
</dbReference>
<dbReference type="InterPro" id="IPR036390">
    <property type="entry name" value="WH_DNA-bd_sf"/>
</dbReference>
<sequence length="120" mass="13489">MTIENVRTGWEQIDDDECRRATSTVELIGRRWSSAIMLAVARGASRFSEILASVAGLSDRMLALRLKELEHAGLIDRVVEPTTPVTVRYVLTARGRDLLAALQPLVTYGQRWKRAESTYD</sequence>
<dbReference type="InterPro" id="IPR002577">
    <property type="entry name" value="HTH_HxlR"/>
</dbReference>
<keyword evidence="6" id="KW-1185">Reference proteome</keyword>
<comment type="caution">
    <text evidence="5">The sequence shown here is derived from an EMBL/GenBank/DDBJ whole genome shotgun (WGS) entry which is preliminary data.</text>
</comment>
<accession>A0ABP7ZKV4</accession>
<dbReference type="Pfam" id="PF01638">
    <property type="entry name" value="HxlR"/>
    <property type="match status" value="1"/>
</dbReference>
<keyword evidence="2" id="KW-0238">DNA-binding</keyword>
<name>A0ABP7ZKV4_9MICO</name>
<dbReference type="PANTHER" id="PTHR33204:SF37">
    <property type="entry name" value="HTH-TYPE TRANSCRIPTIONAL REGULATOR YODB"/>
    <property type="match status" value="1"/>
</dbReference>
<dbReference type="Gene3D" id="1.10.10.10">
    <property type="entry name" value="Winged helix-like DNA-binding domain superfamily/Winged helix DNA-binding domain"/>
    <property type="match status" value="1"/>
</dbReference>
<gene>
    <name evidence="5" type="ORF">GCM10022286_20720</name>
</gene>
<keyword evidence="3" id="KW-0804">Transcription</keyword>
<reference evidence="5" key="2">
    <citation type="submission" date="2023-12" db="EMBL/GenBank/DDBJ databases">
        <authorList>
            <person name="Sun Q."/>
            <person name="Inoue M."/>
        </authorList>
    </citation>
    <scope>NUCLEOTIDE SEQUENCE</scope>
    <source>
        <strain evidence="5">JCM 17590</strain>
    </source>
</reference>
<dbReference type="PANTHER" id="PTHR33204">
    <property type="entry name" value="TRANSCRIPTIONAL REGULATOR, MARR FAMILY"/>
    <property type="match status" value="1"/>
</dbReference>
<evidence type="ECO:0000313" key="6">
    <source>
        <dbReference type="Proteomes" id="UP001415169"/>
    </source>
</evidence>
<proteinExistence type="predicted"/>
<protein>
    <recommendedName>
        <fullName evidence="4">HTH hxlR-type domain-containing protein</fullName>
    </recommendedName>
</protein>
<dbReference type="RefSeq" id="WP_344791703.1">
    <property type="nucleotide sequence ID" value="NZ_BAABBV010000001.1"/>
</dbReference>
<evidence type="ECO:0000256" key="3">
    <source>
        <dbReference type="ARBA" id="ARBA00023163"/>
    </source>
</evidence>
<evidence type="ECO:0000256" key="1">
    <source>
        <dbReference type="ARBA" id="ARBA00023015"/>
    </source>
</evidence>
<feature type="domain" description="HTH hxlR-type" evidence="4">
    <location>
        <begin position="18"/>
        <end position="117"/>
    </location>
</feature>